<accession>A0A8T2SWD4</accession>
<sequence>MGKRRGRPWERSLLCVIKALQGHQVLVELQNDLYIRGLLDDCDDAMNVTIKDASLEDVEGNMRKLPLIFVRGSNIRFVHIPDSVNVSDAVEEMRLLQDQVALAYTKPQGGPSIKSAQTSGESSVVEDS</sequence>
<keyword evidence="4" id="KW-1185">Reference proteome</keyword>
<evidence type="ECO:0000256" key="1">
    <source>
        <dbReference type="SAM" id="MobiDB-lite"/>
    </source>
</evidence>
<dbReference type="PROSITE" id="PS52002">
    <property type="entry name" value="SM"/>
    <property type="match status" value="1"/>
</dbReference>
<dbReference type="GO" id="GO:0006398">
    <property type="term" value="P:mRNA 3'-end processing by stem-loop binding and cleavage"/>
    <property type="evidence" value="ECO:0007669"/>
    <property type="project" value="TreeGrafter"/>
</dbReference>
<protein>
    <recommendedName>
        <fullName evidence="2">Sm domain-containing protein</fullName>
    </recommendedName>
</protein>
<dbReference type="OrthoDB" id="10256176at2759"/>
<dbReference type="SMART" id="SM00651">
    <property type="entry name" value="Sm"/>
    <property type="match status" value="1"/>
</dbReference>
<dbReference type="PANTHER" id="PTHR21196">
    <property type="entry name" value="U7 SNRNA-ASSOCIATED SM-LIKE PROTEIN LSM10"/>
    <property type="match status" value="1"/>
</dbReference>
<evidence type="ECO:0000313" key="3">
    <source>
        <dbReference type="EMBL" id="KAH7387071.1"/>
    </source>
</evidence>
<gene>
    <name evidence="3" type="ORF">KP509_16G003800</name>
</gene>
<dbReference type="GO" id="GO:0071254">
    <property type="term" value="C:cytoplasmic U snRNP body"/>
    <property type="evidence" value="ECO:0007669"/>
    <property type="project" value="TreeGrafter"/>
</dbReference>
<dbReference type="GO" id="GO:0071208">
    <property type="term" value="F:histone pre-mRNA DCP binding"/>
    <property type="evidence" value="ECO:0007669"/>
    <property type="project" value="TreeGrafter"/>
</dbReference>
<dbReference type="PANTHER" id="PTHR21196:SF1">
    <property type="entry name" value="U7 SNRNA-ASSOCIATED SM-LIKE PROTEIN LSM10"/>
    <property type="match status" value="1"/>
</dbReference>
<dbReference type="InterPro" id="IPR052840">
    <property type="entry name" value="U7_snRNA_Sm-like"/>
</dbReference>
<evidence type="ECO:0000259" key="2">
    <source>
        <dbReference type="PROSITE" id="PS52002"/>
    </source>
</evidence>
<dbReference type="Gene3D" id="2.30.30.100">
    <property type="match status" value="1"/>
</dbReference>
<dbReference type="Pfam" id="PF01423">
    <property type="entry name" value="LSM"/>
    <property type="match status" value="1"/>
</dbReference>
<dbReference type="AlphaFoldDB" id="A0A8T2SWD4"/>
<dbReference type="Proteomes" id="UP000825935">
    <property type="component" value="Chromosome 16"/>
</dbReference>
<proteinExistence type="predicted"/>
<dbReference type="OMA" id="VHIPDHM"/>
<dbReference type="EMBL" id="CM035421">
    <property type="protein sequence ID" value="KAH7387071.1"/>
    <property type="molecule type" value="Genomic_DNA"/>
</dbReference>
<dbReference type="GO" id="GO:0016604">
    <property type="term" value="C:nuclear body"/>
    <property type="evidence" value="ECO:0007669"/>
    <property type="project" value="TreeGrafter"/>
</dbReference>
<feature type="region of interest" description="Disordered" evidence="1">
    <location>
        <begin position="106"/>
        <end position="128"/>
    </location>
</feature>
<reference evidence="3" key="1">
    <citation type="submission" date="2021-08" db="EMBL/GenBank/DDBJ databases">
        <title>WGS assembly of Ceratopteris richardii.</title>
        <authorList>
            <person name="Marchant D.B."/>
            <person name="Chen G."/>
            <person name="Jenkins J."/>
            <person name="Shu S."/>
            <person name="Leebens-Mack J."/>
            <person name="Grimwood J."/>
            <person name="Schmutz J."/>
            <person name="Soltis P."/>
            <person name="Soltis D."/>
            <person name="Chen Z.-H."/>
        </authorList>
    </citation>
    <scope>NUCLEOTIDE SEQUENCE</scope>
    <source>
        <strain evidence="3">Whitten #5841</strain>
        <tissue evidence="3">Leaf</tissue>
    </source>
</reference>
<feature type="domain" description="Sm" evidence="2">
    <location>
        <begin position="12"/>
        <end position="84"/>
    </location>
</feature>
<evidence type="ECO:0000313" key="4">
    <source>
        <dbReference type="Proteomes" id="UP000825935"/>
    </source>
</evidence>
<dbReference type="InterPro" id="IPR047575">
    <property type="entry name" value="Sm"/>
</dbReference>
<dbReference type="SUPFAM" id="SSF50182">
    <property type="entry name" value="Sm-like ribonucleoproteins"/>
    <property type="match status" value="1"/>
</dbReference>
<dbReference type="CDD" id="cd01733">
    <property type="entry name" value="LSm10"/>
    <property type="match status" value="1"/>
</dbReference>
<comment type="caution">
    <text evidence="3">The sequence shown here is derived from an EMBL/GenBank/DDBJ whole genome shotgun (WGS) entry which is preliminary data.</text>
</comment>
<dbReference type="GO" id="GO:0071209">
    <property type="term" value="F:U7 snRNA binding"/>
    <property type="evidence" value="ECO:0007669"/>
    <property type="project" value="TreeGrafter"/>
</dbReference>
<dbReference type="InterPro" id="IPR001163">
    <property type="entry name" value="Sm_dom_euk/arc"/>
</dbReference>
<dbReference type="InterPro" id="IPR010920">
    <property type="entry name" value="LSM_dom_sf"/>
</dbReference>
<organism evidence="3 4">
    <name type="scientific">Ceratopteris richardii</name>
    <name type="common">Triangle waterfern</name>
    <dbReference type="NCBI Taxonomy" id="49495"/>
    <lineage>
        <taxon>Eukaryota</taxon>
        <taxon>Viridiplantae</taxon>
        <taxon>Streptophyta</taxon>
        <taxon>Embryophyta</taxon>
        <taxon>Tracheophyta</taxon>
        <taxon>Polypodiopsida</taxon>
        <taxon>Polypodiidae</taxon>
        <taxon>Polypodiales</taxon>
        <taxon>Pteridineae</taxon>
        <taxon>Pteridaceae</taxon>
        <taxon>Parkerioideae</taxon>
        <taxon>Ceratopteris</taxon>
    </lineage>
</organism>
<name>A0A8T2SWD4_CERRI</name>